<evidence type="ECO:0000259" key="5">
    <source>
        <dbReference type="Pfam" id="PF00501"/>
    </source>
</evidence>
<evidence type="ECO:0000313" key="7">
    <source>
        <dbReference type="EMBL" id="MFD1717794.1"/>
    </source>
</evidence>
<organism evidence="7 8">
    <name type="scientific">Georgenia deserti</name>
    <dbReference type="NCBI Taxonomy" id="2093781"/>
    <lineage>
        <taxon>Bacteria</taxon>
        <taxon>Bacillati</taxon>
        <taxon>Actinomycetota</taxon>
        <taxon>Actinomycetes</taxon>
        <taxon>Micrococcales</taxon>
        <taxon>Bogoriellaceae</taxon>
        <taxon>Georgenia</taxon>
    </lineage>
</organism>
<evidence type="ECO:0000259" key="6">
    <source>
        <dbReference type="Pfam" id="PF13193"/>
    </source>
</evidence>
<dbReference type="InterPro" id="IPR045851">
    <property type="entry name" value="AMP-bd_C_sf"/>
</dbReference>
<evidence type="ECO:0000256" key="1">
    <source>
        <dbReference type="ARBA" id="ARBA00006432"/>
    </source>
</evidence>
<dbReference type="SUPFAM" id="SSF56801">
    <property type="entry name" value="Acetyl-CoA synthetase-like"/>
    <property type="match status" value="1"/>
</dbReference>
<name>A0ABW4L6Y0_9MICO</name>
<dbReference type="NCBIfam" id="TIGR01217">
    <property type="entry name" value="ac_ac_CoA_syn"/>
    <property type="match status" value="1"/>
</dbReference>
<keyword evidence="2 7" id="KW-0436">Ligase</keyword>
<dbReference type="InterPro" id="IPR042099">
    <property type="entry name" value="ANL_N_sf"/>
</dbReference>
<reference evidence="8" key="1">
    <citation type="journal article" date="2019" name="Int. J. Syst. Evol. Microbiol.">
        <title>The Global Catalogue of Microorganisms (GCM) 10K type strain sequencing project: providing services to taxonomists for standard genome sequencing and annotation.</title>
        <authorList>
            <consortium name="The Broad Institute Genomics Platform"/>
            <consortium name="The Broad Institute Genome Sequencing Center for Infectious Disease"/>
            <person name="Wu L."/>
            <person name="Ma J."/>
        </authorList>
    </citation>
    <scope>NUCLEOTIDE SEQUENCE [LARGE SCALE GENOMIC DNA]</scope>
    <source>
        <strain evidence="8">JCM 17130</strain>
    </source>
</reference>
<dbReference type="PANTHER" id="PTHR42921">
    <property type="entry name" value="ACETOACETYL-COA SYNTHETASE"/>
    <property type="match status" value="1"/>
</dbReference>
<dbReference type="RefSeq" id="WP_388004790.1">
    <property type="nucleotide sequence ID" value="NZ_JBHUEE010000003.1"/>
</dbReference>
<protein>
    <submittedName>
        <fullName evidence="7">Acetoacetate--CoA ligase</fullName>
        <ecNumber evidence="7">6.2.1.16</ecNumber>
    </submittedName>
</protein>
<evidence type="ECO:0000313" key="8">
    <source>
        <dbReference type="Proteomes" id="UP001597277"/>
    </source>
</evidence>
<keyword evidence="8" id="KW-1185">Reference proteome</keyword>
<dbReference type="GO" id="GO:0030729">
    <property type="term" value="F:acetoacetate-CoA ligase activity"/>
    <property type="evidence" value="ECO:0007669"/>
    <property type="project" value="UniProtKB-EC"/>
</dbReference>
<dbReference type="EC" id="6.2.1.16" evidence="7"/>
<proteinExistence type="inferred from homology"/>
<comment type="caution">
    <text evidence="7">The sequence shown here is derived from an EMBL/GenBank/DDBJ whole genome shotgun (WGS) entry which is preliminary data.</text>
</comment>
<dbReference type="InterPro" id="IPR020845">
    <property type="entry name" value="AMP-binding_CS"/>
</dbReference>
<evidence type="ECO:0000256" key="2">
    <source>
        <dbReference type="ARBA" id="ARBA00022598"/>
    </source>
</evidence>
<dbReference type="Pfam" id="PF00501">
    <property type="entry name" value="AMP-binding"/>
    <property type="match status" value="1"/>
</dbReference>
<dbReference type="Proteomes" id="UP001597277">
    <property type="component" value="Unassembled WGS sequence"/>
</dbReference>
<sequence>MPEPTVLWTPPESAFEDSAMARFARAQGLDPHRYDELHAWSVTDRAGFWSALWDFAGVVGEKGDVIEQPPGATAHQEELASLRHGHMFGTRFFPHGRLNVTENLLRGAGGRLAVVAADETGVHTRLTLDQLRGRVAAVQAGLRARGVRRGSVVAGIMPNDVDNLAAMLATLSLGAAWAGCSPDFGPVGLRDRIGQVSPALVISAGSYTYNGRAFDVAAKAREVLDGLEARAELVVTGTPQWQEEFCDTGAELVLERHPFDTPGLIMFTSGTTGLPKAIVHGAGGVLLQHLKEHVLHGDVRPGDVHSWFTSTGWMMYGWVVSVLAAGAAVVLIDGNPAPRRPDGTPDRGHLWRLAEDAGITHFGTSPAYLSGLTGAGYRPAEHHDLGMLRSVLSAGAPLSPEQYDWLYAHVKADMIVASICGGTEIHGCFQLGSPIHPVRRGEITCLALGHAMAVLDERGAPVVGVKGELVCTEPFPSMPLTFLGEGGLRRYHDAYFADRPDIWTHGDLAEITPRRSVVVYGRSDTTLKPQGVRIGTAEIYRVVDRRPEIADAVVFGHQRATDEDVVLCVVPADGVDLSDELVSALRADIRAQASPRHVPAQVFAVPAVPVTHNGKKAEGAAKAAAAGLPVKNEASLANPQCLSAYRQLFAQETV</sequence>
<dbReference type="InterPro" id="IPR005914">
    <property type="entry name" value="Acac_CoA_synth"/>
</dbReference>
<keyword evidence="3" id="KW-0547">Nucleotide-binding</keyword>
<dbReference type="InterPro" id="IPR000873">
    <property type="entry name" value="AMP-dep_synth/lig_dom"/>
</dbReference>
<evidence type="ECO:0000256" key="3">
    <source>
        <dbReference type="ARBA" id="ARBA00022741"/>
    </source>
</evidence>
<dbReference type="EMBL" id="JBHUEE010000003">
    <property type="protein sequence ID" value="MFD1717794.1"/>
    <property type="molecule type" value="Genomic_DNA"/>
</dbReference>
<dbReference type="InterPro" id="IPR025110">
    <property type="entry name" value="AMP-bd_C"/>
</dbReference>
<gene>
    <name evidence="7" type="ORF">ACFSE6_08110</name>
</gene>
<comment type="similarity">
    <text evidence="1">Belongs to the ATP-dependent AMP-binding enzyme family.</text>
</comment>
<dbReference type="PANTHER" id="PTHR42921:SF1">
    <property type="entry name" value="ACETOACETYL-COA SYNTHETASE"/>
    <property type="match status" value="1"/>
</dbReference>
<accession>A0ABW4L6Y0</accession>
<keyword evidence="4" id="KW-0067">ATP-binding</keyword>
<dbReference type="Gene3D" id="3.30.300.30">
    <property type="match status" value="1"/>
</dbReference>
<evidence type="ECO:0000256" key="4">
    <source>
        <dbReference type="ARBA" id="ARBA00022840"/>
    </source>
</evidence>
<dbReference type="Gene3D" id="3.40.50.12780">
    <property type="entry name" value="N-terminal domain of ligase-like"/>
    <property type="match status" value="1"/>
</dbReference>
<dbReference type="Pfam" id="PF13193">
    <property type="entry name" value="AMP-binding_C"/>
    <property type="match status" value="1"/>
</dbReference>
<feature type="domain" description="AMP-binding enzyme C-terminal" evidence="6">
    <location>
        <begin position="543"/>
        <end position="615"/>
    </location>
</feature>
<feature type="domain" description="AMP-dependent synthetase/ligase" evidence="5">
    <location>
        <begin position="110"/>
        <end position="474"/>
    </location>
</feature>
<dbReference type="NCBIfam" id="NF002937">
    <property type="entry name" value="PRK03584.1"/>
    <property type="match status" value="1"/>
</dbReference>
<dbReference type="PROSITE" id="PS00455">
    <property type="entry name" value="AMP_BINDING"/>
    <property type="match status" value="1"/>
</dbReference>